<evidence type="ECO:0000313" key="1">
    <source>
        <dbReference type="EMBL" id="UYP20245.1"/>
    </source>
</evidence>
<organism evidence="1 2">
    <name type="scientific">Rhodococcus sacchari</name>
    <dbReference type="NCBI Taxonomy" id="2962047"/>
    <lineage>
        <taxon>Bacteria</taxon>
        <taxon>Bacillati</taxon>
        <taxon>Actinomycetota</taxon>
        <taxon>Actinomycetes</taxon>
        <taxon>Mycobacteriales</taxon>
        <taxon>Nocardiaceae</taxon>
        <taxon>Rhodococcus</taxon>
    </lineage>
</organism>
<dbReference type="Proteomes" id="UP001156484">
    <property type="component" value="Chromosome"/>
</dbReference>
<accession>A0ACD4DJV7</accession>
<protein>
    <submittedName>
        <fullName evidence="1">FAD-dependent monooxygenase</fullName>
    </submittedName>
</protein>
<evidence type="ECO:0000313" key="2">
    <source>
        <dbReference type="Proteomes" id="UP001156484"/>
    </source>
</evidence>
<reference evidence="1" key="1">
    <citation type="submission" date="2022-10" db="EMBL/GenBank/DDBJ databases">
        <title>Rhodococcus ferula Z13 complete genome.</title>
        <authorList>
            <person name="Long X."/>
            <person name="Zang M."/>
        </authorList>
    </citation>
    <scope>NUCLEOTIDE SEQUENCE</scope>
    <source>
        <strain evidence="1">Z13</strain>
    </source>
</reference>
<sequence>MMQDTNPAALDADVVVVGGGPVGTTTALKLAHGGMRVIVLEAREANLLEGRATTFHPPTLEMLESIGVTEELVRRGLKAPYYQFRDAKLGKIVELDFGVLHQDTRYPYRLQLEQSHLTKLAVDGLEAHPLADFRTGSRVESVTQLPDGVEVHVDGGEVLRARWVVGADGMRSVVRTGLGLDFSGHTYPERYLVLSTSLPLHEMMEDLAAVNYVADPEAWHVLLRNPAGWRILFPAPPTAGTDEEVLSDEYVRRELRRVLPEADLADLDRVTLYEVHRKVAERFRVGDIFLVGDAAHVNNPLGGMGMNSGIHDGMLLADVLLAGADSDALDEWAANRRAVALEFVGEETEGNWEALREDDEERRARKREEWRALEADHGAQREFLLRSSMLASLK</sequence>
<keyword evidence="2" id="KW-1185">Reference proteome</keyword>
<keyword evidence="1" id="KW-0503">Monooxygenase</keyword>
<name>A0ACD4DJV7_9NOCA</name>
<dbReference type="EMBL" id="CP107551">
    <property type="protein sequence ID" value="UYP20245.1"/>
    <property type="molecule type" value="Genomic_DNA"/>
</dbReference>
<gene>
    <name evidence="1" type="ORF">OED52_06850</name>
</gene>
<proteinExistence type="predicted"/>
<keyword evidence="1" id="KW-0560">Oxidoreductase</keyword>